<gene>
    <name evidence="1" type="primary">folE</name>
    <name evidence="1" type="ORF">E5329_03445</name>
</gene>
<protein>
    <submittedName>
        <fullName evidence="1">GTP cyclohydrolase I FolE</fullName>
        <ecNumber evidence="1">3.5.4.16</ecNumber>
    </submittedName>
</protein>
<reference evidence="1" key="1">
    <citation type="submission" date="2019-04" db="EMBL/GenBank/DDBJ databases">
        <title>Microbes associate with the intestines of laboratory mice.</title>
        <authorList>
            <person name="Navarre W."/>
            <person name="Wong E."/>
            <person name="Huang K."/>
            <person name="Tropini C."/>
            <person name="Ng K."/>
            <person name="Yu B."/>
        </authorList>
    </citation>
    <scope>NUCLEOTIDE SEQUENCE</scope>
    <source>
        <strain evidence="1">NM01_1-7b</strain>
    </source>
</reference>
<evidence type="ECO:0000313" key="2">
    <source>
        <dbReference type="Proteomes" id="UP000304953"/>
    </source>
</evidence>
<name>A0AC61S078_9FIRM</name>
<evidence type="ECO:0000313" key="1">
    <source>
        <dbReference type="EMBL" id="TGY97671.1"/>
    </source>
</evidence>
<dbReference type="EMBL" id="SRYA01000005">
    <property type="protein sequence ID" value="TGY97671.1"/>
    <property type="molecule type" value="Genomic_DNA"/>
</dbReference>
<keyword evidence="1" id="KW-0378">Hydrolase</keyword>
<proteinExistence type="predicted"/>
<organism evidence="1 2">
    <name type="scientific">Petralouisia muris</name>
    <dbReference type="NCBI Taxonomy" id="3032872"/>
    <lineage>
        <taxon>Bacteria</taxon>
        <taxon>Bacillati</taxon>
        <taxon>Bacillota</taxon>
        <taxon>Clostridia</taxon>
        <taxon>Lachnospirales</taxon>
        <taxon>Lachnospiraceae</taxon>
        <taxon>Petralouisia</taxon>
    </lineage>
</organism>
<dbReference type="EC" id="3.5.4.16" evidence="1"/>
<accession>A0AC61S078</accession>
<dbReference type="Proteomes" id="UP000304953">
    <property type="component" value="Unassembled WGS sequence"/>
</dbReference>
<sequence length="185" mass="21160">MIDKEKIERAVTLLLEGIGEDVNREGLKETPERIARMYEEIFAGLEETPKPYLSKTFSVEDSGMVLEKDIVFYSTCEHHLLPFYGKAHIAYLPDGKVVGLSKLARTVEVYARRPQLQEQLTVQIADALMEYLQPKGVMVMVEAEHMCMTMRGVKKPGTQTVTLVTRGRFAEEKGLKDEFWRMMGR</sequence>
<comment type="caution">
    <text evidence="1">The sequence shown here is derived from an EMBL/GenBank/DDBJ whole genome shotgun (WGS) entry which is preliminary data.</text>
</comment>
<keyword evidence="2" id="KW-1185">Reference proteome</keyword>